<feature type="region of interest" description="Disordered" evidence="2">
    <location>
        <begin position="76"/>
        <end position="96"/>
    </location>
</feature>
<name>A0A8J8TA60_HALGN</name>
<keyword evidence="1" id="KW-0175">Coiled coil</keyword>
<feature type="compositionally biased region" description="Low complexity" evidence="2">
    <location>
        <begin position="206"/>
        <end position="218"/>
    </location>
</feature>
<feature type="compositionally biased region" description="Low complexity" evidence="2">
    <location>
        <begin position="225"/>
        <end position="239"/>
    </location>
</feature>
<proteinExistence type="predicted"/>
<protein>
    <submittedName>
        <fullName evidence="3">Uncharacterized protein</fullName>
    </submittedName>
</protein>
<feature type="region of interest" description="Disordered" evidence="2">
    <location>
        <begin position="364"/>
        <end position="383"/>
    </location>
</feature>
<feature type="region of interest" description="Disordered" evidence="2">
    <location>
        <begin position="194"/>
        <end position="239"/>
    </location>
</feature>
<feature type="coiled-coil region" evidence="1">
    <location>
        <begin position="451"/>
        <end position="539"/>
    </location>
</feature>
<evidence type="ECO:0000256" key="2">
    <source>
        <dbReference type="SAM" id="MobiDB-lite"/>
    </source>
</evidence>
<evidence type="ECO:0000313" key="3">
    <source>
        <dbReference type="EMBL" id="TNV87081.1"/>
    </source>
</evidence>
<feature type="compositionally biased region" description="Polar residues" evidence="2">
    <location>
        <begin position="676"/>
        <end position="689"/>
    </location>
</feature>
<dbReference type="Proteomes" id="UP000785679">
    <property type="component" value="Unassembled WGS sequence"/>
</dbReference>
<feature type="compositionally biased region" description="Polar residues" evidence="2">
    <location>
        <begin position="819"/>
        <end position="835"/>
    </location>
</feature>
<feature type="region of interest" description="Disordered" evidence="2">
    <location>
        <begin position="118"/>
        <end position="150"/>
    </location>
</feature>
<feature type="region of interest" description="Disordered" evidence="2">
    <location>
        <begin position="819"/>
        <end position="853"/>
    </location>
</feature>
<dbReference type="EMBL" id="RRYP01000640">
    <property type="protein sequence ID" value="TNV87081.1"/>
    <property type="molecule type" value="Genomic_DNA"/>
</dbReference>
<feature type="compositionally biased region" description="Polar residues" evidence="2">
    <location>
        <begin position="370"/>
        <end position="379"/>
    </location>
</feature>
<evidence type="ECO:0000313" key="4">
    <source>
        <dbReference type="Proteomes" id="UP000785679"/>
    </source>
</evidence>
<sequence length="1304" mass="145499">MMSFQPQLQGQQNHPTGSSNSNTQTNRDTRSRKFSFPRNSSFTNESISEATDNAGASALNHAPGFNLAYSQIDARSHAGTDDHNPFDPAASSSHGGGILESRLWRRLDTDKMIQYEELASKGSERPASMFGPTNHEGQRGGGTAQGVGTSNSIMVSGTPTDASNYYNQQTFFQINYIGGGANRQNAGLTNQASAGVKQDGGLNKFRSQQRNRGSSNSRYHPTQFLNNNTNGGLSSLSHNQGYQYPNSAGGFYHETNTVSSALQRSNSKSSMQALVQDLDFGQYLNHSSYLQGQALLSPRHIRQAVLKYDKHFQSRDLRWSDYSILQKLLYLFENQKSTGREILVRSAFGGNQANMRIENNGVISEHGATSHGNRASTSLNHHRTSRLANASHLEQSANNEQYKPNSSGKLQKEMLQNMIGSIEIKEIKQFIENFRSEDHLEKHQKAQEMLLEEQRIQIFQKNQRIEFLEKKIELLEEQSMKMKDRLHQNIEQYEHEIKIKDEIHNRERNNLMEQICSQMDDLEKSKKEATLKNQQLQDQLDRINSFNATDPMPKYPLKSGAGRSQTQVGNAKLHHTNHDLGHAIRNLNQRKNQERLLNASMVVQQNDFLNMTTTDFYQPLLVDSAIGQNDFNTQMDDQIYEPQIIQQPPHHRQSSANNNSMNAGAAQRRSGKSIRESLNTQQQHKSSGKSVGAPAQGNLVLRSDQIRRKYTNTGQKTYFSPNGAGAGVVRRSQNNSLSANAKPNISVVDGQQYHPFEQTMPQQFQGQYNQVIMPSYINQKQQLLAQHEVDQYQTDQLGLTQQFTNRAVSQNYQTNLGLKNSNAVHESVPNSGRSKTPNDHGSIKQSHQRQGGDLARQLRMVTGSGQQRRLFNGSVDFNQTDTLANQYIAARIAAGGSVSPHHASNLRMEGFNEDRYDNLNQTVQLTLGHQGQLIQNPVNYSIGSSRSQIKRGHLASDQSKKRDIIARSSIESHRQFGSPVPLSNNDRVRIGATQIEGGVAQMKSIRASQNVTSQETGGTNVGSRGQKLKIKVANDQIKRQAEGGPQQQQRLASIQSTENYNLQQQQQPIAIPAQVFQMRPATAGSKSKFLSIKNQQLQQNYVVVTRASQESLQQVYDPSGINNVNPTQYQSTDIKPIKIIDSARVKLKPAGQHAPIQQQLQTNILGKNIKISPYQINWNPATKQVIPASKQQVLGGMRGQSNLAQGSTRQLQPQMSIPQTNMNADGTIYSNYQTSIENPQMSQSPLIPQPTSKIVGNFKTRAIGKSLLSDRNTKGNNAGNNILVHDTAQVNNWFQTDDQGMSEV</sequence>
<keyword evidence="4" id="KW-1185">Reference proteome</keyword>
<comment type="caution">
    <text evidence="3">The sequence shown here is derived from an EMBL/GenBank/DDBJ whole genome shotgun (WGS) entry which is preliminary data.</text>
</comment>
<evidence type="ECO:0000256" key="1">
    <source>
        <dbReference type="SAM" id="Coils"/>
    </source>
</evidence>
<gene>
    <name evidence="3" type="ORF">FGO68_gene16278</name>
</gene>
<accession>A0A8J8TA60</accession>
<feature type="compositionally biased region" description="Basic and acidic residues" evidence="2">
    <location>
        <begin position="76"/>
        <end position="85"/>
    </location>
</feature>
<feature type="region of interest" description="Disordered" evidence="2">
    <location>
        <begin position="647"/>
        <end position="703"/>
    </location>
</feature>
<feature type="compositionally biased region" description="Low complexity" evidence="2">
    <location>
        <begin position="647"/>
        <end position="666"/>
    </location>
</feature>
<organism evidence="3 4">
    <name type="scientific">Halteria grandinella</name>
    <dbReference type="NCBI Taxonomy" id="5974"/>
    <lineage>
        <taxon>Eukaryota</taxon>
        <taxon>Sar</taxon>
        <taxon>Alveolata</taxon>
        <taxon>Ciliophora</taxon>
        <taxon>Intramacronucleata</taxon>
        <taxon>Spirotrichea</taxon>
        <taxon>Stichotrichia</taxon>
        <taxon>Sporadotrichida</taxon>
        <taxon>Halteriidae</taxon>
        <taxon>Halteria</taxon>
    </lineage>
</organism>
<feature type="region of interest" description="Disordered" evidence="2">
    <location>
        <begin position="1"/>
        <end position="44"/>
    </location>
</feature>
<reference evidence="3" key="1">
    <citation type="submission" date="2019-06" db="EMBL/GenBank/DDBJ databases">
        <authorList>
            <person name="Zheng W."/>
        </authorList>
    </citation>
    <scope>NUCLEOTIDE SEQUENCE</scope>
    <source>
        <strain evidence="3">QDHG01</strain>
    </source>
</reference>
<feature type="compositionally biased region" description="Polar residues" evidence="2">
    <location>
        <begin position="1"/>
        <end position="26"/>
    </location>
</feature>